<feature type="domain" description="Nudix hydrolase" evidence="12">
    <location>
        <begin position="37"/>
        <end position="177"/>
    </location>
</feature>
<dbReference type="InterPro" id="IPR015797">
    <property type="entry name" value="NUDIX_hydrolase-like_dom_sf"/>
</dbReference>
<dbReference type="InterPro" id="IPR043504">
    <property type="entry name" value="Peptidase_S1_PA_chymotrypsin"/>
</dbReference>
<evidence type="ECO:0000256" key="6">
    <source>
        <dbReference type="ARBA" id="ARBA00022801"/>
    </source>
</evidence>
<evidence type="ECO:0000259" key="12">
    <source>
        <dbReference type="PROSITE" id="PS51462"/>
    </source>
</evidence>
<dbReference type="EC" id="3.4.21.-" evidence="13"/>
<dbReference type="PRINTS" id="PR00834">
    <property type="entry name" value="PROTEASES2C"/>
</dbReference>
<keyword evidence="14" id="KW-1185">Reference proteome</keyword>
<evidence type="ECO:0000256" key="10">
    <source>
        <dbReference type="ARBA" id="ARBA00023211"/>
    </source>
</evidence>
<feature type="transmembrane region" description="Helical" evidence="11">
    <location>
        <begin position="269"/>
        <end position="292"/>
    </location>
</feature>
<keyword evidence="8 11" id="KW-1133">Transmembrane helix</keyword>
<feature type="transmembrane region" description="Helical" evidence="11">
    <location>
        <begin position="245"/>
        <end position="262"/>
    </location>
</feature>
<dbReference type="NCBIfam" id="NF033740">
    <property type="entry name" value="MarP_fam_protase"/>
    <property type="match status" value="1"/>
</dbReference>
<dbReference type="InterPro" id="IPR047680">
    <property type="entry name" value="MarP-like"/>
</dbReference>
<dbReference type="InterPro" id="IPR001940">
    <property type="entry name" value="Peptidase_S1C"/>
</dbReference>
<dbReference type="EMBL" id="JBHSDK010000028">
    <property type="protein sequence ID" value="MFC4337345.1"/>
    <property type="molecule type" value="Genomic_DNA"/>
</dbReference>
<dbReference type="Pfam" id="PF00293">
    <property type="entry name" value="NUDIX"/>
    <property type="match status" value="1"/>
</dbReference>
<accession>A0ABV8U3I8</accession>
<dbReference type="Pfam" id="PF13365">
    <property type="entry name" value="Trypsin_2"/>
    <property type="match status" value="1"/>
</dbReference>
<dbReference type="Pfam" id="PF02674">
    <property type="entry name" value="Colicin_V"/>
    <property type="match status" value="1"/>
</dbReference>
<keyword evidence="5" id="KW-0479">Metal-binding</keyword>
<keyword evidence="9 11" id="KW-0472">Membrane</keyword>
<keyword evidence="13" id="KW-0645">Protease</keyword>
<dbReference type="PROSITE" id="PS51462">
    <property type="entry name" value="NUDIX"/>
    <property type="match status" value="1"/>
</dbReference>
<dbReference type="InterPro" id="IPR045121">
    <property type="entry name" value="CoAse"/>
</dbReference>
<evidence type="ECO:0000256" key="11">
    <source>
        <dbReference type="SAM" id="Phobius"/>
    </source>
</evidence>
<evidence type="ECO:0000256" key="7">
    <source>
        <dbReference type="ARBA" id="ARBA00022842"/>
    </source>
</evidence>
<dbReference type="PANTHER" id="PTHR12992">
    <property type="entry name" value="NUDIX HYDROLASE"/>
    <property type="match status" value="1"/>
</dbReference>
<comment type="caution">
    <text evidence="13">The sequence shown here is derived from an EMBL/GenBank/DDBJ whole genome shotgun (WGS) entry which is preliminary data.</text>
</comment>
<comment type="cofactor">
    <cofactor evidence="2">
        <name>Mg(2+)</name>
        <dbReference type="ChEBI" id="CHEBI:18420"/>
    </cofactor>
</comment>
<proteinExistence type="predicted"/>
<evidence type="ECO:0000313" key="14">
    <source>
        <dbReference type="Proteomes" id="UP001595823"/>
    </source>
</evidence>
<dbReference type="SUPFAM" id="SSF55811">
    <property type="entry name" value="Nudix"/>
    <property type="match status" value="1"/>
</dbReference>
<sequence length="638" mass="67038">MTGEPRWFVDLVDAIDREKADPDANGLLPAAKRSSGARNAAVLVLLSSEGDGAGPRVLLQERAHHLRHHPGQISFPGGAVEPGDPDAPTAALREAEEELGVKPAGVDIGTELPPLWIPVSGFLVTCVVSHWREPHPVEPVDTGEVAAAHSVSLEDLADPGNRGTVAYPNGRTGPGFEVPGVPLIWGFTGGVLSWLVNTAGLERAWDPDRRFSLDREREIWQNSRTRRLGRSEAGEGRAAMPGETGGLVIDVLIVVLALLFAIHGYRQGFIISGATFVGFLGGAIAGVLLVPFVAQFYQEPTAKLVSALLVIFALALAGQALLTWLGYKLRKRLKNSGSVRLDKIGGPIVSLLAVVLATWLIAAPLAMSAIPQVASSVRHSHLVRVIDENMPPPVRGVYQAMRDELNTSQIPDVFGGLRPTDAPDVPPPDPELQASPVVQEAHASVLKVHGSAPSCSRQIEGSSFVYAPERVVTNAHVVAGTDHVQVESGGRLLDAVVTEFDARTDLAVLYVPGLGAPTLPLADAPAQDGDDTIVVGYPGGGGYTSTAARVRDSRVVTGPDIYDSGSTTREVYQLRAQVISGNSGGPLLGTDGSVVGVVFAAALDDPETGYALTLAESQGIMEEGRSSKSPVETGPCTA</sequence>
<dbReference type="PANTHER" id="PTHR12992:SF11">
    <property type="entry name" value="MITOCHONDRIAL COENZYME A DIPHOSPHATASE NUDT8"/>
    <property type="match status" value="1"/>
</dbReference>
<comment type="subcellular location">
    <subcellularLocation>
        <location evidence="3">Membrane</location>
        <topology evidence="3">Multi-pass membrane protein</topology>
    </subcellularLocation>
</comment>
<dbReference type="Proteomes" id="UP001595823">
    <property type="component" value="Unassembled WGS sequence"/>
</dbReference>
<dbReference type="GO" id="GO:0008233">
    <property type="term" value="F:peptidase activity"/>
    <property type="evidence" value="ECO:0007669"/>
    <property type="project" value="UniProtKB-KW"/>
</dbReference>
<protein>
    <submittedName>
        <fullName evidence="13">MarP family serine protease</fullName>
        <ecNumber evidence="13">3.4.21.-</ecNumber>
    </submittedName>
</protein>
<reference evidence="14" key="1">
    <citation type="journal article" date="2019" name="Int. J. Syst. Evol. Microbiol.">
        <title>The Global Catalogue of Microorganisms (GCM) 10K type strain sequencing project: providing services to taxonomists for standard genome sequencing and annotation.</title>
        <authorList>
            <consortium name="The Broad Institute Genomics Platform"/>
            <consortium name="The Broad Institute Genome Sequencing Center for Infectious Disease"/>
            <person name="Wu L."/>
            <person name="Ma J."/>
        </authorList>
    </citation>
    <scope>NUCLEOTIDE SEQUENCE [LARGE SCALE GENOMIC DNA]</scope>
    <source>
        <strain evidence="14">IBRC-M 10908</strain>
    </source>
</reference>
<evidence type="ECO:0000256" key="1">
    <source>
        <dbReference type="ARBA" id="ARBA00001936"/>
    </source>
</evidence>
<feature type="transmembrane region" description="Helical" evidence="11">
    <location>
        <begin position="348"/>
        <end position="370"/>
    </location>
</feature>
<keyword evidence="4 11" id="KW-0812">Transmembrane</keyword>
<keyword evidence="6 13" id="KW-0378">Hydrolase</keyword>
<name>A0ABV8U3I8_9ACTN</name>
<dbReference type="RefSeq" id="WP_380624229.1">
    <property type="nucleotide sequence ID" value="NZ_JBHSDK010000028.1"/>
</dbReference>
<evidence type="ECO:0000256" key="5">
    <source>
        <dbReference type="ARBA" id="ARBA00022723"/>
    </source>
</evidence>
<organism evidence="13 14">
    <name type="scientific">Salininema proteolyticum</name>
    <dbReference type="NCBI Taxonomy" id="1607685"/>
    <lineage>
        <taxon>Bacteria</taxon>
        <taxon>Bacillati</taxon>
        <taxon>Actinomycetota</taxon>
        <taxon>Actinomycetes</taxon>
        <taxon>Glycomycetales</taxon>
        <taxon>Glycomycetaceae</taxon>
        <taxon>Salininema</taxon>
    </lineage>
</organism>
<evidence type="ECO:0000256" key="3">
    <source>
        <dbReference type="ARBA" id="ARBA00004141"/>
    </source>
</evidence>
<evidence type="ECO:0000256" key="8">
    <source>
        <dbReference type="ARBA" id="ARBA00022989"/>
    </source>
</evidence>
<gene>
    <name evidence="13" type="ORF">ACFPET_19280</name>
</gene>
<keyword evidence="7" id="KW-0460">Magnesium</keyword>
<comment type="cofactor">
    <cofactor evidence="1">
        <name>Mn(2+)</name>
        <dbReference type="ChEBI" id="CHEBI:29035"/>
    </cofactor>
</comment>
<dbReference type="CDD" id="cd03426">
    <property type="entry name" value="NUDIX_CoAse_Nudt7"/>
    <property type="match status" value="1"/>
</dbReference>
<keyword evidence="10" id="KW-0464">Manganese</keyword>
<dbReference type="InterPro" id="IPR009003">
    <property type="entry name" value="Peptidase_S1_PA"/>
</dbReference>
<dbReference type="InterPro" id="IPR000086">
    <property type="entry name" value="NUDIX_hydrolase_dom"/>
</dbReference>
<evidence type="ECO:0000256" key="2">
    <source>
        <dbReference type="ARBA" id="ARBA00001946"/>
    </source>
</evidence>
<evidence type="ECO:0000256" key="4">
    <source>
        <dbReference type="ARBA" id="ARBA00022692"/>
    </source>
</evidence>
<dbReference type="InterPro" id="IPR003825">
    <property type="entry name" value="Colicin-V_CvpA"/>
</dbReference>
<evidence type="ECO:0000313" key="13">
    <source>
        <dbReference type="EMBL" id="MFC4337345.1"/>
    </source>
</evidence>
<dbReference type="GO" id="GO:0006508">
    <property type="term" value="P:proteolysis"/>
    <property type="evidence" value="ECO:0007669"/>
    <property type="project" value="UniProtKB-KW"/>
</dbReference>
<feature type="transmembrane region" description="Helical" evidence="11">
    <location>
        <begin position="304"/>
        <end position="327"/>
    </location>
</feature>
<dbReference type="SUPFAM" id="SSF50494">
    <property type="entry name" value="Trypsin-like serine proteases"/>
    <property type="match status" value="1"/>
</dbReference>
<dbReference type="Gene3D" id="3.90.79.10">
    <property type="entry name" value="Nucleoside Triphosphate Pyrophosphohydrolase"/>
    <property type="match status" value="1"/>
</dbReference>
<evidence type="ECO:0000256" key="9">
    <source>
        <dbReference type="ARBA" id="ARBA00023136"/>
    </source>
</evidence>
<dbReference type="Gene3D" id="2.40.10.10">
    <property type="entry name" value="Trypsin-like serine proteases"/>
    <property type="match status" value="2"/>
</dbReference>